<dbReference type="InterPro" id="IPR000210">
    <property type="entry name" value="BTB/POZ_dom"/>
</dbReference>
<dbReference type="GO" id="GO:0016567">
    <property type="term" value="P:protein ubiquitination"/>
    <property type="evidence" value="ECO:0007669"/>
    <property type="project" value="InterPro"/>
</dbReference>
<dbReference type="AlphaFoldDB" id="A0A835E1H1"/>
<gene>
    <name evidence="6" type="ORF">HU200_059150</name>
</gene>
<evidence type="ECO:0000256" key="2">
    <source>
        <dbReference type="ARBA" id="ARBA00010846"/>
    </source>
</evidence>
<dbReference type="InterPro" id="IPR011333">
    <property type="entry name" value="SKP1/BTB/POZ_sf"/>
</dbReference>
<evidence type="ECO:0000256" key="1">
    <source>
        <dbReference type="ARBA" id="ARBA00004906"/>
    </source>
</evidence>
<keyword evidence="7" id="KW-1185">Reference proteome</keyword>
<accession>A0A835E1H1</accession>
<evidence type="ECO:0000313" key="6">
    <source>
        <dbReference type="EMBL" id="KAF8658676.1"/>
    </source>
</evidence>
<comment type="similarity">
    <text evidence="2">Belongs to the Tdpoz family.</text>
</comment>
<dbReference type="Gene3D" id="1.25.40.420">
    <property type="match status" value="1"/>
</dbReference>
<sequence>MKAKVFRAMLGFIYTDMVPALDRHDGIFLAVDLLAAADMYGIDRLKSIGEDKACHDASVETARRLGDTHTDSTSDSPRFCSSSPSMGASSSNLTDAACAVHLFKINGYSATRATAKTDSLPSKRLAVGGYEWEIHYTPSLVVNDGNHWIAFKLVLLTAPRRKDVKASLKCRLMDVPISSVHQQRNANGQLVVNAVEHHLSHAFKRADESSAWLPLRRRSVLEASGCITEDSFTVECTVTVIREQLPDTAHVLPQRHTGGLSQSSLRHDLGELLRKGTGSDVTLVVSGESFTAHKAILASRSPVFMAQLFGHMKETRSQRVEIKAMKAKVFRAMLGFIYTDMVPELDSHDGIVIAVDLLAAADMYGIDRLKSICEDWVCDDATVETAAMFLALAEQHGCSKLKARCVELIAANLDAVMETEGYKHLMATSPLVLNDLLRAVHGRKN</sequence>
<evidence type="ECO:0000259" key="4">
    <source>
        <dbReference type="PROSITE" id="PS50097"/>
    </source>
</evidence>
<evidence type="ECO:0000256" key="3">
    <source>
        <dbReference type="SAM" id="MobiDB-lite"/>
    </source>
</evidence>
<feature type="compositionally biased region" description="Low complexity" evidence="3">
    <location>
        <begin position="73"/>
        <end position="83"/>
    </location>
</feature>
<dbReference type="PROSITE" id="PS50144">
    <property type="entry name" value="MATH"/>
    <property type="match status" value="1"/>
</dbReference>
<evidence type="ECO:0000313" key="7">
    <source>
        <dbReference type="Proteomes" id="UP000636709"/>
    </source>
</evidence>
<feature type="domain" description="MATH" evidence="5">
    <location>
        <begin position="98"/>
        <end position="238"/>
    </location>
</feature>
<reference evidence="6" key="1">
    <citation type="submission" date="2020-07" db="EMBL/GenBank/DDBJ databases">
        <title>Genome sequence and genetic diversity analysis of an under-domesticated orphan crop, white fonio (Digitaria exilis).</title>
        <authorList>
            <person name="Bennetzen J.L."/>
            <person name="Chen S."/>
            <person name="Ma X."/>
            <person name="Wang X."/>
            <person name="Yssel A.E.J."/>
            <person name="Chaluvadi S.R."/>
            <person name="Johnson M."/>
            <person name="Gangashetty P."/>
            <person name="Hamidou F."/>
            <person name="Sanogo M.D."/>
            <person name="Zwaenepoel A."/>
            <person name="Wallace J."/>
            <person name="Van De Peer Y."/>
            <person name="Van Deynze A."/>
        </authorList>
    </citation>
    <scope>NUCLEOTIDE SEQUENCE</scope>
    <source>
        <tissue evidence="6">Leaves</tissue>
    </source>
</reference>
<dbReference type="InterPro" id="IPR056423">
    <property type="entry name" value="BACK_BPM_SPOP"/>
</dbReference>
<dbReference type="PANTHER" id="PTHR26379">
    <property type="entry name" value="BTB/POZ AND MATH DOMAIN-CONTAINING PROTEIN 1"/>
    <property type="match status" value="1"/>
</dbReference>
<dbReference type="InterPro" id="IPR045005">
    <property type="entry name" value="BPM1-6"/>
</dbReference>
<comment type="pathway">
    <text evidence="1">Protein modification; protein ubiquitination.</text>
</comment>
<dbReference type="Proteomes" id="UP000636709">
    <property type="component" value="Unassembled WGS sequence"/>
</dbReference>
<comment type="caution">
    <text evidence="6">The sequence shown here is derived from an EMBL/GenBank/DDBJ whole genome shotgun (WGS) entry which is preliminary data.</text>
</comment>
<evidence type="ECO:0008006" key="8">
    <source>
        <dbReference type="Google" id="ProtNLM"/>
    </source>
</evidence>
<dbReference type="PANTHER" id="PTHR26379:SF191">
    <property type="entry name" value="OS06G0251200 PROTEIN"/>
    <property type="match status" value="1"/>
</dbReference>
<name>A0A835E1H1_9POAL</name>
<dbReference type="SMART" id="SM00225">
    <property type="entry name" value="BTB"/>
    <property type="match status" value="1"/>
</dbReference>
<dbReference type="EMBL" id="JACEFO010002479">
    <property type="protein sequence ID" value="KAF8658676.1"/>
    <property type="molecule type" value="Genomic_DNA"/>
</dbReference>
<dbReference type="SUPFAM" id="SSF49599">
    <property type="entry name" value="TRAF domain-like"/>
    <property type="match status" value="1"/>
</dbReference>
<organism evidence="6 7">
    <name type="scientific">Digitaria exilis</name>
    <dbReference type="NCBI Taxonomy" id="1010633"/>
    <lineage>
        <taxon>Eukaryota</taxon>
        <taxon>Viridiplantae</taxon>
        <taxon>Streptophyta</taxon>
        <taxon>Embryophyta</taxon>
        <taxon>Tracheophyta</taxon>
        <taxon>Spermatophyta</taxon>
        <taxon>Magnoliopsida</taxon>
        <taxon>Liliopsida</taxon>
        <taxon>Poales</taxon>
        <taxon>Poaceae</taxon>
        <taxon>PACMAD clade</taxon>
        <taxon>Panicoideae</taxon>
        <taxon>Panicodae</taxon>
        <taxon>Paniceae</taxon>
        <taxon>Anthephorinae</taxon>
        <taxon>Digitaria</taxon>
    </lineage>
</organism>
<evidence type="ECO:0000259" key="5">
    <source>
        <dbReference type="PROSITE" id="PS50144"/>
    </source>
</evidence>
<dbReference type="Pfam" id="PF22486">
    <property type="entry name" value="MATH_2"/>
    <property type="match status" value="1"/>
</dbReference>
<dbReference type="InterPro" id="IPR008974">
    <property type="entry name" value="TRAF-like"/>
</dbReference>
<feature type="domain" description="BTB" evidence="4">
    <location>
        <begin position="279"/>
        <end position="346"/>
    </location>
</feature>
<proteinExistence type="inferred from homology"/>
<dbReference type="Gene3D" id="2.60.210.10">
    <property type="entry name" value="Apoptosis, Tumor Necrosis Factor Receptor Associated Protein 2, Chain A"/>
    <property type="match status" value="1"/>
</dbReference>
<dbReference type="SUPFAM" id="SSF54695">
    <property type="entry name" value="POZ domain"/>
    <property type="match status" value="2"/>
</dbReference>
<dbReference type="Pfam" id="PF24570">
    <property type="entry name" value="BACK_BPM_SPOP"/>
    <property type="match status" value="1"/>
</dbReference>
<dbReference type="Gene3D" id="3.30.710.10">
    <property type="entry name" value="Potassium Channel Kv1.1, Chain A"/>
    <property type="match status" value="2"/>
</dbReference>
<dbReference type="PROSITE" id="PS50097">
    <property type="entry name" value="BTB"/>
    <property type="match status" value="1"/>
</dbReference>
<dbReference type="CDD" id="cd00121">
    <property type="entry name" value="MATH"/>
    <property type="match status" value="1"/>
</dbReference>
<protein>
    <recommendedName>
        <fullName evidence="8">Speckle-type POZ protein</fullName>
    </recommendedName>
</protein>
<dbReference type="Pfam" id="PF00651">
    <property type="entry name" value="BTB"/>
    <property type="match status" value="1"/>
</dbReference>
<dbReference type="OrthoDB" id="637525at2759"/>
<feature type="region of interest" description="Disordered" evidence="3">
    <location>
        <begin position="64"/>
        <end position="83"/>
    </location>
</feature>
<dbReference type="InterPro" id="IPR002083">
    <property type="entry name" value="MATH/TRAF_dom"/>
</dbReference>